<dbReference type="AlphaFoldDB" id="A0A7J7NDQ7"/>
<evidence type="ECO:0000313" key="1">
    <source>
        <dbReference type="EMBL" id="KAF6165305.1"/>
    </source>
</evidence>
<organism evidence="1 2">
    <name type="scientific">Kingdonia uniflora</name>
    <dbReference type="NCBI Taxonomy" id="39325"/>
    <lineage>
        <taxon>Eukaryota</taxon>
        <taxon>Viridiplantae</taxon>
        <taxon>Streptophyta</taxon>
        <taxon>Embryophyta</taxon>
        <taxon>Tracheophyta</taxon>
        <taxon>Spermatophyta</taxon>
        <taxon>Magnoliopsida</taxon>
        <taxon>Ranunculales</taxon>
        <taxon>Circaeasteraceae</taxon>
        <taxon>Kingdonia</taxon>
    </lineage>
</organism>
<accession>A0A7J7NDQ7</accession>
<evidence type="ECO:0000313" key="2">
    <source>
        <dbReference type="Proteomes" id="UP000541444"/>
    </source>
</evidence>
<dbReference type="Proteomes" id="UP000541444">
    <property type="component" value="Unassembled WGS sequence"/>
</dbReference>
<feature type="non-terminal residue" evidence="1">
    <location>
        <position position="1"/>
    </location>
</feature>
<comment type="caution">
    <text evidence="1">The sequence shown here is derived from an EMBL/GenBank/DDBJ whole genome shotgun (WGS) entry which is preliminary data.</text>
</comment>
<gene>
    <name evidence="1" type="ORF">GIB67_042721</name>
</gene>
<dbReference type="EMBL" id="JACGCM010000855">
    <property type="protein sequence ID" value="KAF6165305.1"/>
    <property type="molecule type" value="Genomic_DNA"/>
</dbReference>
<reference evidence="1 2" key="1">
    <citation type="journal article" date="2020" name="IScience">
        <title>Genome Sequencing of the Endangered Kingdonia uniflora (Circaeasteraceae, Ranunculales) Reveals Potential Mechanisms of Evolutionary Specialization.</title>
        <authorList>
            <person name="Sun Y."/>
            <person name="Deng T."/>
            <person name="Zhang A."/>
            <person name="Moore M.J."/>
            <person name="Landis J.B."/>
            <person name="Lin N."/>
            <person name="Zhang H."/>
            <person name="Zhang X."/>
            <person name="Huang J."/>
            <person name="Zhang X."/>
            <person name="Sun H."/>
            <person name="Wang H."/>
        </authorList>
    </citation>
    <scope>NUCLEOTIDE SEQUENCE [LARGE SCALE GENOMIC DNA]</scope>
    <source>
        <strain evidence="1">TB1705</strain>
        <tissue evidence="1">Leaf</tissue>
    </source>
</reference>
<keyword evidence="2" id="KW-1185">Reference proteome</keyword>
<protein>
    <submittedName>
        <fullName evidence="1">Uncharacterized protein</fullName>
    </submittedName>
</protein>
<proteinExistence type="predicted"/>
<name>A0A7J7NDQ7_9MAGN</name>
<sequence>VMKAIKVWEMFYNVQQNLNQLVVRITAFDFQFQAGWNDDLGAELRDVKAQHTTMLHRAGKGLSTTKDTGSGKCLSTTKAGGPLLHNSFPNPEYRSYPEINGRGLDPRRFGPFMDDDDVPQSNDSFEVIRTDIPPSKEPSIPQSNVHLSNEPELTIFPQSNKPFQTIPTNVPLLNEPSIPQSSIHLSNEPVLTNIPSSNEPMLTNVPLLIEPEPIIGQTKTSEDPYDFSKDFNIGDLYRDRIELKNHIRAYAVVNKFNLEYVLSNEYKIVMRGNFEHAYQLFMSYLAEVRMIDPDFIFDIQTILYDHICHLFMLIWHLPFMVCHFFRYRVAYTNHVKSWNNVILKVRDLPIHVFIEELRRICLEMSYMYREEAEKSQARLTP</sequence>